<evidence type="ECO:0000259" key="4">
    <source>
        <dbReference type="PROSITE" id="PS50011"/>
    </source>
</evidence>
<dbReference type="InterPro" id="IPR011009">
    <property type="entry name" value="Kinase-like_dom_sf"/>
</dbReference>
<feature type="region of interest" description="Disordered" evidence="3">
    <location>
        <begin position="842"/>
        <end position="861"/>
    </location>
</feature>
<feature type="compositionally biased region" description="Acidic residues" evidence="3">
    <location>
        <begin position="1349"/>
        <end position="1364"/>
    </location>
</feature>
<keyword evidence="6" id="KW-1185">Reference proteome</keyword>
<dbReference type="Gene3D" id="1.25.40.10">
    <property type="entry name" value="Tetratricopeptide repeat domain"/>
    <property type="match status" value="1"/>
</dbReference>
<feature type="domain" description="Protein kinase" evidence="4">
    <location>
        <begin position="1"/>
        <end position="267"/>
    </location>
</feature>
<name>A0ABR2HE94_9EUKA</name>
<evidence type="ECO:0000313" key="6">
    <source>
        <dbReference type="Proteomes" id="UP001470230"/>
    </source>
</evidence>
<sequence length="1641" mass="191665">MSSEPSVNDFEINDKLYWPSLPFGFYEVYEKKTGFLYSARIKTKSEDKIHERFKLLQLIEHPSICKYITQGMIYCLEDFHAIILEYLKLPLSEIINPEKSILDSTQKLIIIYGIASGMSFLHSNGILHSNLTPHNVFVNHCLIPKITGIYEFEPENEQTFEEKFHVTGTPAYLAPEIYLGKGRSSASDVYSFSLLVYEIMMNEKVYQEMDDVIQIRNEVALKGERPKFNSKISDAYRSLIEKCWSQNPQERLTFDNILNELETNPQYITEDVNEGKFRSYVKFIQQSKKSFDKLHFTSNKMHIYDDFSDYYHLKEINKRLCLPYFVCFIDHNNFEKNKQLIAKSRIYKICSVVDKSTQKKYAAKIISEKWKKVKKSFFKELNTLLKVSHPCLAKFVGISFKTNDPNKFKPEIILDFYSKNTLRDLIELQRKEEEKEYLSDTNKLIIIYGIASGMKYLHSLYFLHRNLIPEKVFLDDYLLPKIGGLGSTYTEHSAESSDLENNKEFKYKYKAPELFEDPTMYNRTMPIDVYSFSIILYEILTNNDPYPDDEPTKIMNDVISGKRPKIMKSIPDFYQKLINSCWSQDPKDRPTFSEIVDDIEANFESITPDINKEEFEKYIEYVKDPEDNPFISESIISIERKQKNLFVNVKLVDLNQYEKRAEIGSGSFGKVYKVLNKQTGDLQACKISILPIDSCSDEQIKGMERELKIISKLNFPSILKFIGFSQSDFKNQPKPTFVTELVTNGSLDVILNLERRSLAGNDWNDTKKLIIIYGIASGMAYLHSLDIVHRDLKPENIFVDDYLFPKIGDFGLSKKIFEEFDEEEDDEKVKKDELQKNYTVQNVEKREKEEKERKEKKKEKMMLRSGQKGTIPFMSPEIIGECKYTKAGDVYAFGVIVYQIITNEELFKGWFGQQIMLNVMIGYRPKITPDVPECYKKLIEKCWKQNFRERPTFEEIVEILKNDTDFITDTIEQDEYYNYVDYIDDLMENENQEVKNSFQKVSISLSKAEEEESNDEENNNFLDLSIYEKLDVISQSDTWKLYQVKNKHNGLVYSAKVTKIKLTKLSRRELINISREINNISQIKHPSILKFIGYSPVDFMKKRRPVIVTELALNGTLSGILAKERSENEVKNWDLTTKLIVMYGIAEGMSYLHSHDIIYRNLTPENIFLNDKFHPKIGNFGLSIHSHTLQSMTFQSTVGLKGTPVYTAPEVLQTNEYSKKSDVYSYGLILYEMMTTEIPFEEINSFADMYRKIITNSVRPEFNVEVPDCYRKLIEWCWLPNPDDRPTFDEIVNILKIESEFRTEQVDTDQFFNYVRYIENADIEFYSDKKIFNHDNLIKKKGKIKETNSDESSESEEEEDEIDIQIDTLNDNTVNQTEKLKSKIENKEKSSIENKEKDSTTNDTKIDETKELTYMNEGNEKGSTINCTKIKEVEELVDVIEDKEKDSIKNETKIKEAEELPKIMENKEKESAINDRKIDETEKSSYMDENKEEELDVIEEHIQLNCKIQTINNKNESSSKIAKLAKKYSRENDAESTYKYMNMCISSGQSIVVLEYAISLYRSNHFKQALDYFVLLSKINHPIAKYYIGVMKFFGQGCDKNISESFQMMKYLSSNGIDKATEFIENYFDENSDGIKSKKIQ</sequence>
<feature type="domain" description="Protein kinase" evidence="4">
    <location>
        <begin position="1027"/>
        <end position="1312"/>
    </location>
</feature>
<dbReference type="PANTHER" id="PTHR44329:SF298">
    <property type="entry name" value="MIXED LINEAGE KINASE DOMAIN-LIKE PROTEIN"/>
    <property type="match status" value="1"/>
</dbReference>
<protein>
    <recommendedName>
        <fullName evidence="4">Protein kinase domain-containing protein</fullName>
    </recommendedName>
</protein>
<evidence type="ECO:0000256" key="2">
    <source>
        <dbReference type="ARBA" id="ARBA00022840"/>
    </source>
</evidence>
<keyword evidence="2" id="KW-0067">ATP-binding</keyword>
<feature type="compositionally biased region" description="Basic and acidic residues" evidence="3">
    <location>
        <begin position="1378"/>
        <end position="1404"/>
    </location>
</feature>
<feature type="region of interest" description="Disordered" evidence="3">
    <location>
        <begin position="1343"/>
        <end position="1404"/>
    </location>
</feature>
<dbReference type="SMART" id="SM00220">
    <property type="entry name" value="S_TKc"/>
    <property type="match status" value="4"/>
</dbReference>
<feature type="compositionally biased region" description="Polar residues" evidence="3">
    <location>
        <begin position="1368"/>
        <end position="1377"/>
    </location>
</feature>
<dbReference type="Proteomes" id="UP001470230">
    <property type="component" value="Unassembled WGS sequence"/>
</dbReference>
<dbReference type="InterPro" id="IPR001245">
    <property type="entry name" value="Ser-Thr/Tyr_kinase_cat_dom"/>
</dbReference>
<dbReference type="InterPro" id="IPR000719">
    <property type="entry name" value="Prot_kinase_dom"/>
</dbReference>
<organism evidence="5 6">
    <name type="scientific">Tritrichomonas musculus</name>
    <dbReference type="NCBI Taxonomy" id="1915356"/>
    <lineage>
        <taxon>Eukaryota</taxon>
        <taxon>Metamonada</taxon>
        <taxon>Parabasalia</taxon>
        <taxon>Tritrichomonadida</taxon>
        <taxon>Tritrichomonadidae</taxon>
        <taxon>Tritrichomonas</taxon>
    </lineage>
</organism>
<accession>A0ABR2HE94</accession>
<dbReference type="InterPro" id="IPR011990">
    <property type="entry name" value="TPR-like_helical_dom_sf"/>
</dbReference>
<proteinExistence type="predicted"/>
<dbReference type="InterPro" id="IPR051681">
    <property type="entry name" value="Ser/Thr_Kinases-Pseudokinases"/>
</dbReference>
<dbReference type="InterPro" id="IPR008271">
    <property type="entry name" value="Ser/Thr_kinase_AS"/>
</dbReference>
<evidence type="ECO:0000256" key="3">
    <source>
        <dbReference type="SAM" id="MobiDB-lite"/>
    </source>
</evidence>
<dbReference type="Pfam" id="PF00069">
    <property type="entry name" value="Pkinase"/>
    <property type="match status" value="2"/>
</dbReference>
<dbReference type="PANTHER" id="PTHR44329">
    <property type="entry name" value="SERINE/THREONINE-PROTEIN KINASE TNNI3K-RELATED"/>
    <property type="match status" value="1"/>
</dbReference>
<comment type="caution">
    <text evidence="5">The sequence shown here is derived from an EMBL/GenBank/DDBJ whole genome shotgun (WGS) entry which is preliminary data.</text>
</comment>
<evidence type="ECO:0000256" key="1">
    <source>
        <dbReference type="ARBA" id="ARBA00022741"/>
    </source>
</evidence>
<feature type="domain" description="Protein kinase" evidence="4">
    <location>
        <begin position="657"/>
        <end position="967"/>
    </location>
</feature>
<dbReference type="Pfam" id="PF07714">
    <property type="entry name" value="PK_Tyr_Ser-Thr"/>
    <property type="match status" value="2"/>
</dbReference>
<dbReference type="Gene3D" id="1.10.510.10">
    <property type="entry name" value="Transferase(Phosphotransferase) domain 1"/>
    <property type="match status" value="4"/>
</dbReference>
<gene>
    <name evidence="5" type="ORF">M9Y10_020634</name>
</gene>
<evidence type="ECO:0000313" key="5">
    <source>
        <dbReference type="EMBL" id="KAK8845716.1"/>
    </source>
</evidence>
<feature type="compositionally biased region" description="Basic and acidic residues" evidence="3">
    <location>
        <begin position="843"/>
        <end position="861"/>
    </location>
</feature>
<dbReference type="SUPFAM" id="SSF56112">
    <property type="entry name" value="Protein kinase-like (PK-like)"/>
    <property type="match status" value="4"/>
</dbReference>
<dbReference type="PROSITE" id="PS50011">
    <property type="entry name" value="PROTEIN_KINASE_DOM"/>
    <property type="match status" value="4"/>
</dbReference>
<reference evidence="5 6" key="1">
    <citation type="submission" date="2024-04" db="EMBL/GenBank/DDBJ databases">
        <title>Tritrichomonas musculus Genome.</title>
        <authorList>
            <person name="Alves-Ferreira E."/>
            <person name="Grigg M."/>
            <person name="Lorenzi H."/>
            <person name="Galac M."/>
        </authorList>
    </citation>
    <scope>NUCLEOTIDE SEQUENCE [LARGE SCALE GENOMIC DNA]</scope>
    <source>
        <strain evidence="5 6">EAF2021</strain>
    </source>
</reference>
<dbReference type="EMBL" id="JAPFFF010000030">
    <property type="protein sequence ID" value="KAK8845716.1"/>
    <property type="molecule type" value="Genomic_DNA"/>
</dbReference>
<keyword evidence="1" id="KW-0547">Nucleotide-binding</keyword>
<dbReference type="SUPFAM" id="SSF81901">
    <property type="entry name" value="HCP-like"/>
    <property type="match status" value="1"/>
</dbReference>
<dbReference type="PROSITE" id="PS00108">
    <property type="entry name" value="PROTEIN_KINASE_ST"/>
    <property type="match status" value="1"/>
</dbReference>
<feature type="domain" description="Protein kinase" evidence="4">
    <location>
        <begin position="335"/>
        <end position="603"/>
    </location>
</feature>